<organism evidence="4 5">
    <name type="scientific">Fictibacillus solisalsi</name>
    <dbReference type="NCBI Taxonomy" id="459525"/>
    <lineage>
        <taxon>Bacteria</taxon>
        <taxon>Bacillati</taxon>
        <taxon>Bacillota</taxon>
        <taxon>Bacilli</taxon>
        <taxon>Bacillales</taxon>
        <taxon>Fictibacillaceae</taxon>
        <taxon>Fictibacillus</taxon>
    </lineage>
</organism>
<dbReference type="STRING" id="459525.SAMN04488137_3911"/>
<proteinExistence type="predicted"/>
<evidence type="ECO:0000259" key="3">
    <source>
        <dbReference type="PROSITE" id="PS51781"/>
    </source>
</evidence>
<dbReference type="Proteomes" id="UP000199544">
    <property type="component" value="Unassembled WGS sequence"/>
</dbReference>
<dbReference type="PANTHER" id="PTHR34408">
    <property type="entry name" value="FAMILY PROTEIN, PUTATIVE-RELATED"/>
    <property type="match status" value="1"/>
</dbReference>
<dbReference type="InterPro" id="IPR036028">
    <property type="entry name" value="SH3-like_dom_sf"/>
</dbReference>
<dbReference type="Gene3D" id="2.30.30.40">
    <property type="entry name" value="SH3 Domains"/>
    <property type="match status" value="7"/>
</dbReference>
<evidence type="ECO:0000313" key="4">
    <source>
        <dbReference type="EMBL" id="SDN28266.1"/>
    </source>
</evidence>
<reference evidence="5" key="1">
    <citation type="submission" date="2016-10" db="EMBL/GenBank/DDBJ databases">
        <authorList>
            <person name="Varghese N."/>
            <person name="Submissions S."/>
        </authorList>
    </citation>
    <scope>NUCLEOTIDE SEQUENCE [LARGE SCALE GENOMIC DNA]</scope>
    <source>
        <strain evidence="5">CGMCC 1.6854</strain>
    </source>
</reference>
<dbReference type="AlphaFoldDB" id="A0A1H0A6B2"/>
<protein>
    <submittedName>
        <fullName evidence="4">Mannosyl-glycoprotein endo-beta-N-acetylglucosaminidase</fullName>
    </submittedName>
</protein>
<keyword evidence="2" id="KW-0732">Signal</keyword>
<gene>
    <name evidence="4" type="ORF">SAMN04488137_3911</name>
</gene>
<feature type="domain" description="SH3b" evidence="3">
    <location>
        <begin position="33"/>
        <end position="98"/>
    </location>
</feature>
<dbReference type="InterPro" id="IPR052354">
    <property type="entry name" value="Cell_Wall_Dynamics_Protein"/>
</dbReference>
<dbReference type="Pfam" id="PF01832">
    <property type="entry name" value="Glucosaminidase"/>
    <property type="match status" value="1"/>
</dbReference>
<name>A0A1H0A6B2_9BACL</name>
<feature type="region of interest" description="Disordered" evidence="1">
    <location>
        <begin position="407"/>
        <end position="440"/>
    </location>
</feature>
<dbReference type="GO" id="GO:0004040">
    <property type="term" value="F:amidase activity"/>
    <property type="evidence" value="ECO:0007669"/>
    <property type="project" value="InterPro"/>
</dbReference>
<evidence type="ECO:0000256" key="1">
    <source>
        <dbReference type="SAM" id="MobiDB-lite"/>
    </source>
</evidence>
<sequence length="813" mass="86276">MKKSFIPGICFAVLTTAALYQSLHADAVSAQEAKTKYVNVSATSSLNLRKSASAKAAIIGKLVKGNKVIVYSESKGWARLKYNNKLGYVSSKYLTASKPSAAKAAAAPKTTTKYVTVGSGGNLNLRKSATTASSVVTTLKNGLSVTVYSETNGWAKIKANGKDGYVSLKYLTAKKPVVAVPKPSAPKPVTKYSVVSSGGTLKVYKSASSTSAIVTTLKNGLAVTVYSESKGWSKIKANGKDGYVSSKNLSGKKPVVSKPQSAAPKFTTHYVMGGNLNLRKSASTGSAVVMVLKNGSTVDVYAVTNGWAKVKAGGKDGYVSVKYLTDKKPAPKPAPAPAATKPTTKYVTLSGGNLNLRKSASMDSAVVSVLKDGSPVDVYSEANGWAKVKASGKDGYVSVKYLTDKKPAAPAPKPVPAPTSPAPKPEPAPVPAPKPTPAPEPVSVVMFVTADTLNMRSGPATSYSVVLQLAHDTAVKVLSEENGWAKVDANGKTGYVSSSYLTVKGDTVPSSDYEALYGRTLDEMVDMQMKVSPQTDLYKNYIHQNAVTVSGTTATVIGDNWNVRNGAGTGFWSLGTVNNGTKLKVLGSVKGTDGKTWYQVAYKTWANASPDDVKYYMDSNNFKNDPVKSYQFIKLSQSASLNADEVNQRILTGKGILQGQAAAFITAGETYRINEIYLISHALLETGNGISKLATGVQYNGRTVYNMYGIGAVDSDPINKGAAKAYAEGWFTPEAAIIGGAKFISQDYIQAEQDTLYKMRWNPLAASTSGKAAHQYATDIGWAVKQTTQMHNLYSLLSSYKIIMEVPVYAQKQ</sequence>
<dbReference type="RefSeq" id="WP_090237257.1">
    <property type="nucleotide sequence ID" value="NZ_FNHW01000002.1"/>
</dbReference>
<dbReference type="EMBL" id="FNHW01000002">
    <property type="protein sequence ID" value="SDN28266.1"/>
    <property type="molecule type" value="Genomic_DNA"/>
</dbReference>
<dbReference type="SMART" id="SM00287">
    <property type="entry name" value="SH3b"/>
    <property type="match status" value="7"/>
</dbReference>
<dbReference type="InterPro" id="IPR002901">
    <property type="entry name" value="MGlyc_endo_b_GlcNAc-like_dom"/>
</dbReference>
<accession>A0A1H0A6B2</accession>
<feature type="domain" description="SH3b" evidence="3">
    <location>
        <begin position="110"/>
        <end position="175"/>
    </location>
</feature>
<evidence type="ECO:0000313" key="5">
    <source>
        <dbReference type="Proteomes" id="UP000199544"/>
    </source>
</evidence>
<dbReference type="PROSITE" id="PS51781">
    <property type="entry name" value="SH3B"/>
    <property type="match status" value="7"/>
</dbReference>
<dbReference type="OrthoDB" id="9816557at2"/>
<dbReference type="InterPro" id="IPR003646">
    <property type="entry name" value="SH3-like_bac-type"/>
</dbReference>
<feature type="signal peptide" evidence="2">
    <location>
        <begin position="1"/>
        <end position="25"/>
    </location>
</feature>
<feature type="domain" description="SH3b" evidence="3">
    <location>
        <begin position="342"/>
        <end position="406"/>
    </location>
</feature>
<feature type="compositionally biased region" description="Pro residues" evidence="1">
    <location>
        <begin position="409"/>
        <end position="440"/>
    </location>
</feature>
<feature type="domain" description="SH3b" evidence="3">
    <location>
        <begin position="190"/>
        <end position="253"/>
    </location>
</feature>
<dbReference type="PANTHER" id="PTHR34408:SF1">
    <property type="entry name" value="GLYCOSYL HYDROLASE FAMILY 19 DOMAIN-CONTAINING PROTEIN HI_1415"/>
    <property type="match status" value="1"/>
</dbReference>
<feature type="domain" description="SH3b" evidence="3">
    <location>
        <begin position="266"/>
        <end position="328"/>
    </location>
</feature>
<feature type="domain" description="SH3b" evidence="3">
    <location>
        <begin position="443"/>
        <end position="505"/>
    </location>
</feature>
<dbReference type="SMART" id="SM00047">
    <property type="entry name" value="LYZ2"/>
    <property type="match status" value="1"/>
</dbReference>
<dbReference type="SUPFAM" id="SSF50044">
    <property type="entry name" value="SH3-domain"/>
    <property type="match status" value="1"/>
</dbReference>
<evidence type="ECO:0000256" key="2">
    <source>
        <dbReference type="SAM" id="SignalP"/>
    </source>
</evidence>
<feature type="domain" description="SH3b" evidence="3">
    <location>
        <begin position="551"/>
        <end position="626"/>
    </location>
</feature>
<dbReference type="Pfam" id="PF08239">
    <property type="entry name" value="SH3_3"/>
    <property type="match status" value="7"/>
</dbReference>
<keyword evidence="5" id="KW-1185">Reference proteome</keyword>
<feature type="chain" id="PRO_5038442680" evidence="2">
    <location>
        <begin position="26"/>
        <end position="813"/>
    </location>
</feature>